<dbReference type="AlphaFoldDB" id="A0A5D4TKA0"/>
<organism evidence="2 3">
    <name type="scientific">Rossellomorea aquimaris</name>
    <dbReference type="NCBI Taxonomy" id="189382"/>
    <lineage>
        <taxon>Bacteria</taxon>
        <taxon>Bacillati</taxon>
        <taxon>Bacillota</taxon>
        <taxon>Bacilli</taxon>
        <taxon>Bacillales</taxon>
        <taxon>Bacillaceae</taxon>
        <taxon>Rossellomorea</taxon>
    </lineage>
</organism>
<dbReference type="Pfam" id="PF04122">
    <property type="entry name" value="CW_binding_2"/>
    <property type="match status" value="3"/>
</dbReference>
<feature type="domain" description="Bacterial Ig" evidence="1">
    <location>
        <begin position="586"/>
        <end position="665"/>
    </location>
</feature>
<dbReference type="InterPro" id="IPR007253">
    <property type="entry name" value="Cell_wall-bd_2"/>
</dbReference>
<sequence>MVIFDGKIYFIYIKIRKQDVIIMKYKYLSILLVLSLIFNLTEFDDLALADGAKPTVESITINNSEVTSGDTVKVIVKIKEYEEYRYMNLMYNSPVLNQDQVITVSLDYDEPSNTYIGELPITDNMKSGEYLPFSLAFYGSTSTSVNRSELEQMEAVKFAVKGTSGKSLVESIQADNKEAIAGEVVTVSLKVSDTKGIRYFNISYHSPITNRSLNVSMNFNSETQSFEGIIPISSLTESGLYKPWRVTSYEYGGNSISFSGFPYEELLAGGSFNVSGTDPGDVIDNIIVDKKQLTVGETIHFTVNAPKLIDIRYMNVNYTSPITGESFHVDLYNNNETGIFEGSRIIPEGFELGTYTLFLIAIYEEHYTTALYRDEFTQLEKGDFIIYKDETEPSFIDLSVDKKEAGTGERVRIQVGASDNSMLQNAVINYITPHNNRYSLDLYYDRNSGKLFGDIPIDNESPLGKWQVESISIKDIHQNEVIVKADSTDLVNGEFTIIDTTSPHIPQVNEVTDQSTEITGTSEAYSEVAVKTGTTVIGTGVVSETGDFNIPIPIQAAGTELTIYAVDKAGNQSEPAVVRVEDRTVPEKPVINSVTDQSTEVTGKAEAGTEITLKTGTTVIGTGVVSETGNFNISIPKQAAGTELMVYAVDKAGNQSESAVVRVEDRTAPEQPEVSGVTDQDESITGLAEADATITVRADNKEIGQAVVNGSGKFTVIISTQPVGSKIEIIAKDLAGNSSQPLMVTVQDKKPELYQVVGKSRYSTAVEVSQKGWKVSETVILVNGNAIADGLTATPLAAAHDAPILLSQKEVVSPDSLSEMKRLGAKNIVLIGGNGVISASVEKDLKAKGYNVSRIGGADRYATSLLIAKQLDKLIDVKDAFLANGRGEADALSIAAHSGAVKQPIILVERSTVPAATFEWLKTENLSNAFFIGGTAVIEQSIIKKMDAITSKRTESNRISGLNRHDTNAKIIQRFYPENQYQSILIAKSESEKLIDALSAGPLAAKLGVPVMIVSEKGLDKAQISTMLPKQANYIYQVGGGINREVVQEVLHYMN</sequence>
<dbReference type="Pfam" id="PF17936">
    <property type="entry name" value="Big_6"/>
    <property type="match status" value="3"/>
</dbReference>
<evidence type="ECO:0000313" key="3">
    <source>
        <dbReference type="Proteomes" id="UP000325054"/>
    </source>
</evidence>
<dbReference type="EMBL" id="VTEW01000015">
    <property type="protein sequence ID" value="TYS75745.1"/>
    <property type="molecule type" value="Genomic_DNA"/>
</dbReference>
<feature type="domain" description="Bacterial Ig" evidence="1">
    <location>
        <begin position="668"/>
        <end position="748"/>
    </location>
</feature>
<accession>A0A5D4TKA0</accession>
<comment type="caution">
    <text evidence="2">The sequence shown here is derived from an EMBL/GenBank/DDBJ whole genome shotgun (WGS) entry which is preliminary data.</text>
</comment>
<dbReference type="Gene3D" id="2.60.40.10">
    <property type="entry name" value="Immunoglobulins"/>
    <property type="match status" value="3"/>
</dbReference>
<gene>
    <name evidence="2" type="ORF">FZC80_16200</name>
</gene>
<reference evidence="2 3" key="1">
    <citation type="submission" date="2019-08" db="EMBL/GenBank/DDBJ databases">
        <title>Bacillus genomes from the desert of Cuatro Cienegas, Coahuila.</title>
        <authorList>
            <person name="Olmedo-Alvarez G."/>
        </authorList>
    </citation>
    <scope>NUCLEOTIDE SEQUENCE [LARGE SCALE GENOMIC DNA]</scope>
    <source>
        <strain evidence="2 3">CH451a_14T</strain>
    </source>
</reference>
<dbReference type="InterPro" id="IPR013783">
    <property type="entry name" value="Ig-like_fold"/>
</dbReference>
<dbReference type="Gene3D" id="3.40.50.12090">
    <property type="match status" value="2"/>
</dbReference>
<dbReference type="PANTHER" id="PTHR30032">
    <property type="entry name" value="N-ACETYLMURAMOYL-L-ALANINE AMIDASE-RELATED"/>
    <property type="match status" value="1"/>
</dbReference>
<dbReference type="OrthoDB" id="2879424at2"/>
<protein>
    <submittedName>
        <fullName evidence="2">Cell wall-binding repeat-containing protein</fullName>
    </submittedName>
</protein>
<evidence type="ECO:0000259" key="1">
    <source>
        <dbReference type="Pfam" id="PF17936"/>
    </source>
</evidence>
<proteinExistence type="predicted"/>
<feature type="domain" description="Bacterial Ig" evidence="1">
    <location>
        <begin position="503"/>
        <end position="582"/>
    </location>
</feature>
<dbReference type="InterPro" id="IPR041498">
    <property type="entry name" value="Big_6"/>
</dbReference>
<dbReference type="InterPro" id="IPR051922">
    <property type="entry name" value="Bact_Sporulation_Assoc"/>
</dbReference>
<dbReference type="PANTHER" id="PTHR30032:SF8">
    <property type="entry name" value="GERMINATION-SPECIFIC N-ACETYLMURAMOYL-L-ALANINE AMIDASE"/>
    <property type="match status" value="1"/>
</dbReference>
<name>A0A5D4TKA0_9BACI</name>
<dbReference type="Proteomes" id="UP000325054">
    <property type="component" value="Unassembled WGS sequence"/>
</dbReference>
<evidence type="ECO:0000313" key="2">
    <source>
        <dbReference type="EMBL" id="TYS75745.1"/>
    </source>
</evidence>